<gene>
    <name evidence="2" type="ORF">D9543_00540</name>
    <name evidence="1" type="ORF">GWO63_004960</name>
</gene>
<dbReference type="EMBL" id="REGC01000001">
    <property type="protein sequence ID" value="RMB64308.1"/>
    <property type="molecule type" value="Genomic_DNA"/>
</dbReference>
<protein>
    <recommendedName>
        <fullName evidence="5">DoxX family protein</fullName>
    </recommendedName>
</protein>
<comment type="caution">
    <text evidence="2">The sequence shown here is derived from an EMBL/GenBank/DDBJ whole genome shotgun (WGS) entry which is preliminary data.</text>
</comment>
<evidence type="ECO:0000313" key="4">
    <source>
        <dbReference type="Proteomes" id="UP001518680"/>
    </source>
</evidence>
<reference evidence="2 3" key="1">
    <citation type="submission" date="2018-10" db="EMBL/GenBank/DDBJ databases">
        <title>Corynebacterium macginleyi genome sequencing and assembly of the type strain and two clinical samples.</title>
        <authorList>
            <person name="Bernier A.-M."/>
            <person name="Bernard K."/>
        </authorList>
    </citation>
    <scope>NUCLEOTIDE SEQUENCE [LARGE SCALE GENOMIC DNA]</scope>
    <source>
        <strain evidence="2 3">NML 120205</strain>
    </source>
</reference>
<dbReference type="EMBL" id="JAACBX020000001">
    <property type="protein sequence ID" value="MBM0243631.1"/>
    <property type="molecule type" value="Genomic_DNA"/>
</dbReference>
<dbReference type="OrthoDB" id="3267646at2"/>
<evidence type="ECO:0000313" key="2">
    <source>
        <dbReference type="EMBL" id="RMB64308.1"/>
    </source>
</evidence>
<evidence type="ECO:0000313" key="3">
    <source>
        <dbReference type="Proteomes" id="UP000270649"/>
    </source>
</evidence>
<dbReference type="AlphaFoldDB" id="A0A3M0H2B7"/>
<dbReference type="GeneID" id="92745911"/>
<dbReference type="Proteomes" id="UP001518680">
    <property type="component" value="Unassembled WGS sequence"/>
</dbReference>
<proteinExistence type="predicted"/>
<evidence type="ECO:0000313" key="1">
    <source>
        <dbReference type="EMBL" id="MBM0243631.1"/>
    </source>
</evidence>
<dbReference type="Proteomes" id="UP000270649">
    <property type="component" value="Unassembled WGS sequence"/>
</dbReference>
<dbReference type="PANTHER" id="PTHR36974:SF1">
    <property type="entry name" value="DOXX FAMILY MEMBRANE PROTEIN"/>
    <property type="match status" value="1"/>
</dbReference>
<dbReference type="PANTHER" id="PTHR36974">
    <property type="entry name" value="MEMBRANE PROTEIN-RELATED"/>
    <property type="match status" value="1"/>
</dbReference>
<dbReference type="RefSeq" id="WP_121910876.1">
    <property type="nucleotide sequence ID" value="NZ_CP068292.1"/>
</dbReference>
<keyword evidence="4" id="KW-1185">Reference proteome</keyword>
<accession>A0A3M0H2B7</accession>
<evidence type="ECO:0008006" key="5">
    <source>
        <dbReference type="Google" id="ProtNLM"/>
    </source>
</evidence>
<sequence>MRLNKKVLPTALITMGALHFLRPKNFESIVPPQLPGSPRLYNFASGAWEIVTGYLLTDRATRESGGASAAALFLAVWPANMYHAWIERDAGWPKKLYHIIRLPLQIPLIRYAWKIAQGRA</sequence>
<reference evidence="1 4" key="2">
    <citation type="submission" date="2021-01" db="EMBL/GenBank/DDBJ databases">
        <title>Complete genome sequences of Corynebacterium macginleyi strains isolated from infectious keratitis.</title>
        <authorList>
            <person name="Sagerfors S."/>
            <person name="Poehlein A."/>
            <person name="Soderquist B."/>
            <person name="Bruggemann H."/>
        </authorList>
    </citation>
    <scope>NUCLEOTIDE SEQUENCE [LARGE SCALE GENOMIC DNA]</scope>
    <source>
        <strain evidence="1 4">12T220</strain>
    </source>
</reference>
<organism evidence="2 3">
    <name type="scientific">Corynebacterium macginleyi</name>
    <dbReference type="NCBI Taxonomy" id="38290"/>
    <lineage>
        <taxon>Bacteria</taxon>
        <taxon>Bacillati</taxon>
        <taxon>Actinomycetota</taxon>
        <taxon>Actinomycetes</taxon>
        <taxon>Mycobacteriales</taxon>
        <taxon>Corynebacteriaceae</taxon>
        <taxon>Corynebacterium</taxon>
    </lineage>
</organism>
<name>A0A3M0H2B7_9CORY</name>